<name>A0A1J7INR7_9PEZI</name>
<reference evidence="1 2" key="1">
    <citation type="submission" date="2016-10" db="EMBL/GenBank/DDBJ databases">
        <title>Draft genome sequence of Coniochaeta ligniaria NRRL30616, a lignocellulolytic fungus for bioabatement of inhibitors in plant biomass hydrolysates.</title>
        <authorList>
            <consortium name="DOE Joint Genome Institute"/>
            <person name="Jimenez D.J."/>
            <person name="Hector R.E."/>
            <person name="Riley R."/>
            <person name="Sun H."/>
            <person name="Grigoriev I.V."/>
            <person name="Van Elsas J.D."/>
            <person name="Nichols N.N."/>
        </authorList>
    </citation>
    <scope>NUCLEOTIDE SEQUENCE [LARGE SCALE GENOMIC DNA]</scope>
    <source>
        <strain evidence="1 2">NRRL 30616</strain>
    </source>
</reference>
<organism evidence="1 2">
    <name type="scientific">Coniochaeta ligniaria NRRL 30616</name>
    <dbReference type="NCBI Taxonomy" id="1408157"/>
    <lineage>
        <taxon>Eukaryota</taxon>
        <taxon>Fungi</taxon>
        <taxon>Dikarya</taxon>
        <taxon>Ascomycota</taxon>
        <taxon>Pezizomycotina</taxon>
        <taxon>Sordariomycetes</taxon>
        <taxon>Sordariomycetidae</taxon>
        <taxon>Coniochaetales</taxon>
        <taxon>Coniochaetaceae</taxon>
        <taxon>Coniochaeta</taxon>
    </lineage>
</organism>
<evidence type="ECO:0000313" key="1">
    <source>
        <dbReference type="EMBL" id="OIW29247.1"/>
    </source>
</evidence>
<gene>
    <name evidence="1" type="ORF">CONLIGDRAFT_411970</name>
</gene>
<dbReference type="AlphaFoldDB" id="A0A1J7INR7"/>
<dbReference type="InParanoid" id="A0A1J7INR7"/>
<dbReference type="EMBL" id="KV875098">
    <property type="protein sequence ID" value="OIW29247.1"/>
    <property type="molecule type" value="Genomic_DNA"/>
</dbReference>
<protein>
    <submittedName>
        <fullName evidence="1">Uncharacterized protein</fullName>
    </submittedName>
</protein>
<accession>A0A1J7INR7</accession>
<proteinExistence type="predicted"/>
<keyword evidence="2" id="KW-1185">Reference proteome</keyword>
<dbReference type="Proteomes" id="UP000182658">
    <property type="component" value="Unassembled WGS sequence"/>
</dbReference>
<evidence type="ECO:0000313" key="2">
    <source>
        <dbReference type="Proteomes" id="UP000182658"/>
    </source>
</evidence>
<sequence>MRQGPTLNQGLAYRPVPGSLSHTHLTTAGPINWAESSAAEGTRNTDGGRPGVFLSSGMADPCRWPLPLHSCNAPEAPKLVTDWTTERHVAQSWPCGGSLLTRSLDEWASRYDCSRLPAAEMNARYSLLCPELGRRRPVIEVDLTFSLLPLDLGLPLFPCVHCSSGRRPSRDSDLDSLCAPAVEGPRNRQPGEHIAALLPDSFEYPGPVVSTSFWSLSLVNLHLSLLPLPFL</sequence>